<dbReference type="PANTHER" id="PTHR42648">
    <property type="entry name" value="TRANSPOSASE, PUTATIVE-RELATED"/>
    <property type="match status" value="1"/>
</dbReference>
<dbReference type="InterPro" id="IPR001584">
    <property type="entry name" value="Integrase_cat-core"/>
</dbReference>
<dbReference type="OrthoDB" id="543212at2759"/>
<dbReference type="Pfam" id="PF00665">
    <property type="entry name" value="rve"/>
    <property type="match status" value="1"/>
</dbReference>
<dbReference type="InterPro" id="IPR043128">
    <property type="entry name" value="Rev_trsase/Diguanyl_cyclase"/>
</dbReference>
<dbReference type="Gene3D" id="3.30.420.10">
    <property type="entry name" value="Ribonuclease H-like superfamily/Ribonuclease H"/>
    <property type="match status" value="2"/>
</dbReference>
<dbReference type="InterPro" id="IPR036397">
    <property type="entry name" value="RNaseH_sf"/>
</dbReference>
<dbReference type="EMBL" id="SZYD01000004">
    <property type="protein sequence ID" value="KAD6453315.1"/>
    <property type="molecule type" value="Genomic_DNA"/>
</dbReference>
<sequence length="722" mass="83121">MLIVDDHSRFMWAYMLKEKREAFGKFKTFKAMVETQFQKRVKSLRTDRGGEFTSGEFNQYCEEEEISRQLTIPYTPQQNGIVERRNRTILNCTRSILKGMKMPQCFWAEAVRHSLYVLNRLPTKILKDHTPYELLKGRRPNLEHLRVFGCVGHVKRPLNQVKKLDDRSTPMVHLGIEPRTKGYRMLDVSKGIQYQQELEDQGDNQGRSSPNEPNDTINVEKDLEDGEEACSELSSPESRGFKSLNEVYDLLLTEEEPVNFREAAKMKEWAQAMEDEMASIERNKTWRLVDLPKGCRPIGLKWVYKIKKDARGQITRYKARLVAKGYIQQQGVDYDEVFAPVARLETVRLVLALAAKKDWFVHHLDVKTAFLHGELNDEVFVKQPEGFERKGQENKVYRLTKALYGLKQAPRAWNTKLDGVLKGYGFDRCKLEQAVYTKRTSQHITIIVIYVDDLLVTGSSREHIAQLKRQMEQQFEMSDLGLLSYYLGLEDCNSAKFPIEPGLKLVKEDGSGDVNATEFRRIIGCLRYMQAPKVSHQQAIKHILRYVKGTSNLGIHYRKGGKEELLGYSDSSYSVDQDDGKGTTGVIVYFNERPITWSSQKQQTVALYSCEAEFMAATAAACQAIWLRGLLAEITGEKEQQILIKVDNKSAIALMKNPVFHGRSKHINTSIHYIRECIEREQIKVEHISGEEQRAYILTKALSKIKFSKMRDKLGMEDIEET</sequence>
<accession>A0A5N6PI57</accession>
<dbReference type="Gene3D" id="3.30.70.270">
    <property type="match status" value="1"/>
</dbReference>
<dbReference type="Proteomes" id="UP000326396">
    <property type="component" value="Linkage Group LG12"/>
</dbReference>
<dbReference type="InterPro" id="IPR013103">
    <property type="entry name" value="RVT_2"/>
</dbReference>
<evidence type="ECO:0000256" key="1">
    <source>
        <dbReference type="ARBA" id="ARBA00022723"/>
    </source>
</evidence>
<name>A0A5N6PI57_9ASTR</name>
<dbReference type="PROSITE" id="PS50994">
    <property type="entry name" value="INTEGRASE"/>
    <property type="match status" value="1"/>
</dbReference>
<keyword evidence="2" id="KW-0378">Hydrolase</keyword>
<proteinExistence type="predicted"/>
<evidence type="ECO:0000313" key="6">
    <source>
        <dbReference type="Proteomes" id="UP000326396"/>
    </source>
</evidence>
<dbReference type="InterPro" id="IPR039537">
    <property type="entry name" value="Retrotran_Ty1/copia-like"/>
</dbReference>
<reference evidence="5 6" key="1">
    <citation type="submission" date="2019-05" db="EMBL/GenBank/DDBJ databases">
        <title>Mikania micrantha, genome provides insights into the molecular mechanism of rapid growth.</title>
        <authorList>
            <person name="Liu B."/>
        </authorList>
    </citation>
    <scope>NUCLEOTIDE SEQUENCE [LARGE SCALE GENOMIC DNA]</scope>
    <source>
        <strain evidence="5">NLD-2019</strain>
        <tissue evidence="5">Leaf</tissue>
    </source>
</reference>
<dbReference type="Gene3D" id="3.10.10.10">
    <property type="entry name" value="HIV Type 1 Reverse Transcriptase, subunit A, domain 1"/>
    <property type="match status" value="1"/>
</dbReference>
<dbReference type="GO" id="GO:0015074">
    <property type="term" value="P:DNA integration"/>
    <property type="evidence" value="ECO:0007669"/>
    <property type="project" value="InterPro"/>
</dbReference>
<dbReference type="AlphaFoldDB" id="A0A5N6PI57"/>
<dbReference type="InterPro" id="IPR043502">
    <property type="entry name" value="DNA/RNA_pol_sf"/>
</dbReference>
<feature type="region of interest" description="Disordered" evidence="3">
    <location>
        <begin position="197"/>
        <end position="218"/>
    </location>
</feature>
<dbReference type="GO" id="GO:0046872">
    <property type="term" value="F:metal ion binding"/>
    <property type="evidence" value="ECO:0007669"/>
    <property type="project" value="UniProtKB-KW"/>
</dbReference>
<dbReference type="GO" id="GO:0003676">
    <property type="term" value="F:nucleic acid binding"/>
    <property type="evidence" value="ECO:0007669"/>
    <property type="project" value="InterPro"/>
</dbReference>
<gene>
    <name evidence="5" type="ORF">E3N88_08020</name>
</gene>
<protein>
    <recommendedName>
        <fullName evidence="4">Integrase catalytic domain-containing protein</fullName>
    </recommendedName>
</protein>
<organism evidence="5 6">
    <name type="scientific">Mikania micrantha</name>
    <name type="common">bitter vine</name>
    <dbReference type="NCBI Taxonomy" id="192012"/>
    <lineage>
        <taxon>Eukaryota</taxon>
        <taxon>Viridiplantae</taxon>
        <taxon>Streptophyta</taxon>
        <taxon>Embryophyta</taxon>
        <taxon>Tracheophyta</taxon>
        <taxon>Spermatophyta</taxon>
        <taxon>Magnoliopsida</taxon>
        <taxon>eudicotyledons</taxon>
        <taxon>Gunneridae</taxon>
        <taxon>Pentapetalae</taxon>
        <taxon>asterids</taxon>
        <taxon>campanulids</taxon>
        <taxon>Asterales</taxon>
        <taxon>Asteraceae</taxon>
        <taxon>Asteroideae</taxon>
        <taxon>Heliantheae alliance</taxon>
        <taxon>Eupatorieae</taxon>
        <taxon>Mikania</taxon>
    </lineage>
</organism>
<dbReference type="InterPro" id="IPR012337">
    <property type="entry name" value="RNaseH-like_sf"/>
</dbReference>
<evidence type="ECO:0000259" key="4">
    <source>
        <dbReference type="PROSITE" id="PS50994"/>
    </source>
</evidence>
<dbReference type="GO" id="GO:0016787">
    <property type="term" value="F:hydrolase activity"/>
    <property type="evidence" value="ECO:0007669"/>
    <property type="project" value="UniProtKB-KW"/>
</dbReference>
<comment type="caution">
    <text evidence="5">The sequence shown here is derived from an EMBL/GenBank/DDBJ whole genome shotgun (WGS) entry which is preliminary data.</text>
</comment>
<dbReference type="SUPFAM" id="SSF53098">
    <property type="entry name" value="Ribonuclease H-like"/>
    <property type="match status" value="1"/>
</dbReference>
<evidence type="ECO:0000313" key="5">
    <source>
        <dbReference type="EMBL" id="KAD6453315.1"/>
    </source>
</evidence>
<keyword evidence="6" id="KW-1185">Reference proteome</keyword>
<evidence type="ECO:0000256" key="3">
    <source>
        <dbReference type="SAM" id="MobiDB-lite"/>
    </source>
</evidence>
<evidence type="ECO:0000256" key="2">
    <source>
        <dbReference type="ARBA" id="ARBA00022801"/>
    </source>
</evidence>
<dbReference type="Pfam" id="PF07727">
    <property type="entry name" value="RVT_2"/>
    <property type="match status" value="1"/>
</dbReference>
<dbReference type="PANTHER" id="PTHR42648:SF25">
    <property type="entry name" value="RNA-DIRECTED DNA POLYMERASE"/>
    <property type="match status" value="1"/>
</dbReference>
<dbReference type="SUPFAM" id="SSF56672">
    <property type="entry name" value="DNA/RNA polymerases"/>
    <property type="match status" value="1"/>
</dbReference>
<keyword evidence="1" id="KW-0479">Metal-binding</keyword>
<feature type="domain" description="Integrase catalytic" evidence="4">
    <location>
        <begin position="1"/>
        <end position="139"/>
    </location>
</feature>
<feature type="compositionally biased region" description="Polar residues" evidence="3">
    <location>
        <begin position="203"/>
        <end position="217"/>
    </location>
</feature>
<dbReference type="CDD" id="cd09272">
    <property type="entry name" value="RNase_HI_RT_Ty1"/>
    <property type="match status" value="1"/>
</dbReference>